<dbReference type="EMBL" id="GGFL01008004">
    <property type="protein sequence ID" value="MBW72182.1"/>
    <property type="molecule type" value="Transcribed_RNA"/>
</dbReference>
<accession>A0A2M4D3N2</accession>
<protein>
    <submittedName>
        <fullName evidence="1">Putative secreted protein</fullName>
    </submittedName>
</protein>
<name>A0A2M4D3N2_ANODA</name>
<dbReference type="AlphaFoldDB" id="A0A2M4D3N2"/>
<sequence>MDLFTGIMAVVCGVCLCQNRATIGHRVPMSCVHTLYHTQRVHERKVQLLQAQIHEFRVGGRMILFRDRGILSIETGVCLCVSMCWCLGWKE</sequence>
<organism evidence="1">
    <name type="scientific">Anopheles darlingi</name>
    <name type="common">Mosquito</name>
    <dbReference type="NCBI Taxonomy" id="43151"/>
    <lineage>
        <taxon>Eukaryota</taxon>
        <taxon>Metazoa</taxon>
        <taxon>Ecdysozoa</taxon>
        <taxon>Arthropoda</taxon>
        <taxon>Hexapoda</taxon>
        <taxon>Insecta</taxon>
        <taxon>Pterygota</taxon>
        <taxon>Neoptera</taxon>
        <taxon>Endopterygota</taxon>
        <taxon>Diptera</taxon>
        <taxon>Nematocera</taxon>
        <taxon>Culicoidea</taxon>
        <taxon>Culicidae</taxon>
        <taxon>Anophelinae</taxon>
        <taxon>Anopheles</taxon>
    </lineage>
</organism>
<reference evidence="1" key="1">
    <citation type="submission" date="2018-01" db="EMBL/GenBank/DDBJ databases">
        <title>An insight into the sialome of Amazonian anophelines.</title>
        <authorList>
            <person name="Ribeiro J.M."/>
            <person name="Scarpassa V."/>
            <person name="Calvo E."/>
        </authorList>
    </citation>
    <scope>NUCLEOTIDE SEQUENCE</scope>
</reference>
<evidence type="ECO:0000313" key="1">
    <source>
        <dbReference type="EMBL" id="MBW72182.1"/>
    </source>
</evidence>
<proteinExistence type="predicted"/>